<dbReference type="FunFam" id="3.30.300.10:FF:000002">
    <property type="entry name" value="GMP synthase [glutamine-hydrolyzing]"/>
    <property type="match status" value="1"/>
</dbReference>
<keyword evidence="6 11" id="KW-0547">Nucleotide-binding</keyword>
<evidence type="ECO:0000313" key="15">
    <source>
        <dbReference type="Proteomes" id="UP001138709"/>
    </source>
</evidence>
<dbReference type="Pfam" id="PF00117">
    <property type="entry name" value="GATase"/>
    <property type="match status" value="1"/>
</dbReference>
<feature type="active site" evidence="11">
    <location>
        <position position="184"/>
    </location>
</feature>
<accession>A0A9X9XJZ1</accession>
<reference evidence="14" key="1">
    <citation type="submission" date="2020-01" db="EMBL/GenBank/DDBJ databases">
        <authorList>
            <person name="Rat A."/>
        </authorList>
    </citation>
    <scope>NUCLEOTIDE SEQUENCE</scope>
    <source>
        <strain evidence="14">LMG 31228</strain>
    </source>
</reference>
<proteinExistence type="inferred from homology"/>
<feature type="active site" description="Nucleophile" evidence="11">
    <location>
        <position position="92"/>
    </location>
</feature>
<dbReference type="AlphaFoldDB" id="A0A9X9XJZ1"/>
<dbReference type="RefSeq" id="WP_211849762.1">
    <property type="nucleotide sequence ID" value="NZ_JAAEDL010000051.1"/>
</dbReference>
<comment type="subunit">
    <text evidence="11">Homodimer.</text>
</comment>
<dbReference type="PRINTS" id="PR00096">
    <property type="entry name" value="GATASE"/>
</dbReference>
<evidence type="ECO:0000256" key="11">
    <source>
        <dbReference type="HAMAP-Rule" id="MF_00344"/>
    </source>
</evidence>
<comment type="caution">
    <text evidence="14">The sequence shown here is derived from an EMBL/GenBank/DDBJ whole genome shotgun (WGS) entry which is preliminary data.</text>
</comment>
<dbReference type="PRINTS" id="PR00099">
    <property type="entry name" value="CPSGATASE"/>
</dbReference>
<dbReference type="InterPro" id="IPR025777">
    <property type="entry name" value="GMPS_ATP_PPase_dom"/>
</dbReference>
<dbReference type="InterPro" id="IPR004739">
    <property type="entry name" value="GMP_synth_GATase"/>
</dbReference>
<dbReference type="Gene3D" id="3.40.50.880">
    <property type="match status" value="1"/>
</dbReference>
<evidence type="ECO:0000256" key="1">
    <source>
        <dbReference type="ARBA" id="ARBA00002332"/>
    </source>
</evidence>
<dbReference type="NCBIfam" id="TIGR00888">
    <property type="entry name" value="guaA_Nterm"/>
    <property type="match status" value="1"/>
</dbReference>
<evidence type="ECO:0000256" key="7">
    <source>
        <dbReference type="ARBA" id="ARBA00022749"/>
    </source>
</evidence>
<dbReference type="InterPro" id="IPR014729">
    <property type="entry name" value="Rossmann-like_a/b/a_fold"/>
</dbReference>
<feature type="binding site" evidence="12">
    <location>
        <begin position="236"/>
        <end position="242"/>
    </location>
    <ligand>
        <name>ATP</name>
        <dbReference type="ChEBI" id="CHEBI:30616"/>
    </ligand>
</feature>
<dbReference type="NCBIfam" id="TIGR00884">
    <property type="entry name" value="guaA_Cterm"/>
    <property type="match status" value="1"/>
</dbReference>
<dbReference type="EC" id="6.3.5.2" evidence="3 11"/>
<feature type="domain" description="GMPS ATP-PPase" evidence="13">
    <location>
        <begin position="209"/>
        <end position="401"/>
    </location>
</feature>
<evidence type="ECO:0000256" key="5">
    <source>
        <dbReference type="ARBA" id="ARBA00022598"/>
    </source>
</evidence>
<dbReference type="Pfam" id="PF02540">
    <property type="entry name" value="NAD_synthase"/>
    <property type="match status" value="1"/>
</dbReference>
<dbReference type="PRINTS" id="PR00097">
    <property type="entry name" value="ANTSNTHASEII"/>
</dbReference>
<dbReference type="SUPFAM" id="SSF54810">
    <property type="entry name" value="GMP synthetase C-terminal dimerisation domain"/>
    <property type="match status" value="1"/>
</dbReference>
<comment type="function">
    <text evidence="1 11">Catalyzes the synthesis of GMP from XMP.</text>
</comment>
<dbReference type="PROSITE" id="PS51273">
    <property type="entry name" value="GATASE_TYPE_1"/>
    <property type="match status" value="1"/>
</dbReference>
<organism evidence="14 15">
    <name type="scientific">Neoroseomonas eburnea</name>
    <dbReference type="NCBI Taxonomy" id="1346889"/>
    <lineage>
        <taxon>Bacteria</taxon>
        <taxon>Pseudomonadati</taxon>
        <taxon>Pseudomonadota</taxon>
        <taxon>Alphaproteobacteria</taxon>
        <taxon>Acetobacterales</taxon>
        <taxon>Acetobacteraceae</taxon>
        <taxon>Neoroseomonas</taxon>
    </lineage>
</organism>
<keyword evidence="7 11" id="KW-0332">GMP biosynthesis</keyword>
<keyword evidence="5 11" id="KW-0436">Ligase</keyword>
<dbReference type="SUPFAM" id="SSF52317">
    <property type="entry name" value="Class I glutamine amidotransferase-like"/>
    <property type="match status" value="1"/>
</dbReference>
<comment type="catalytic activity">
    <reaction evidence="11">
        <text>XMP + L-glutamine + ATP + H2O = GMP + L-glutamate + AMP + diphosphate + 2 H(+)</text>
        <dbReference type="Rhea" id="RHEA:11680"/>
        <dbReference type="ChEBI" id="CHEBI:15377"/>
        <dbReference type="ChEBI" id="CHEBI:15378"/>
        <dbReference type="ChEBI" id="CHEBI:29985"/>
        <dbReference type="ChEBI" id="CHEBI:30616"/>
        <dbReference type="ChEBI" id="CHEBI:33019"/>
        <dbReference type="ChEBI" id="CHEBI:57464"/>
        <dbReference type="ChEBI" id="CHEBI:58115"/>
        <dbReference type="ChEBI" id="CHEBI:58359"/>
        <dbReference type="ChEBI" id="CHEBI:456215"/>
        <dbReference type="EC" id="6.3.5.2"/>
    </reaction>
</comment>
<dbReference type="FunFam" id="3.40.50.880:FF:000001">
    <property type="entry name" value="GMP synthase [glutamine-hydrolyzing]"/>
    <property type="match status" value="1"/>
</dbReference>
<dbReference type="PANTHER" id="PTHR11922">
    <property type="entry name" value="GMP SYNTHASE-RELATED"/>
    <property type="match status" value="1"/>
</dbReference>
<comment type="pathway">
    <text evidence="2 11">Purine metabolism; GMP biosynthesis; GMP from XMP (L-Gln route): step 1/1.</text>
</comment>
<dbReference type="GO" id="GO:0005829">
    <property type="term" value="C:cytosol"/>
    <property type="evidence" value="ECO:0007669"/>
    <property type="project" value="TreeGrafter"/>
</dbReference>
<evidence type="ECO:0000256" key="10">
    <source>
        <dbReference type="ARBA" id="ARBA00022962"/>
    </source>
</evidence>
<gene>
    <name evidence="11 14" type="primary">guaA</name>
    <name evidence="14" type="ORF">GXW74_26405</name>
</gene>
<dbReference type="InterPro" id="IPR022955">
    <property type="entry name" value="GMP_synthase"/>
</dbReference>
<dbReference type="NCBIfam" id="NF000848">
    <property type="entry name" value="PRK00074.1"/>
    <property type="match status" value="1"/>
</dbReference>
<dbReference type="EMBL" id="JAAEDL010000051">
    <property type="protein sequence ID" value="MBR0684027.1"/>
    <property type="molecule type" value="Genomic_DNA"/>
</dbReference>
<dbReference type="Gene3D" id="3.30.300.10">
    <property type="match status" value="1"/>
</dbReference>
<evidence type="ECO:0000256" key="3">
    <source>
        <dbReference type="ARBA" id="ARBA00012746"/>
    </source>
</evidence>
<dbReference type="Pfam" id="PF00958">
    <property type="entry name" value="GMP_synt_C"/>
    <property type="match status" value="1"/>
</dbReference>
<dbReference type="CDD" id="cd01997">
    <property type="entry name" value="GMP_synthase_C"/>
    <property type="match status" value="1"/>
</dbReference>
<keyword evidence="15" id="KW-1185">Reference proteome</keyword>
<dbReference type="PANTHER" id="PTHR11922:SF2">
    <property type="entry name" value="GMP SYNTHASE [GLUTAMINE-HYDROLYZING]"/>
    <property type="match status" value="1"/>
</dbReference>
<evidence type="ECO:0000256" key="6">
    <source>
        <dbReference type="ARBA" id="ARBA00022741"/>
    </source>
</evidence>
<reference evidence="14" key="2">
    <citation type="journal article" date="2021" name="Syst. Appl. Microbiol.">
        <title>Roseomonas hellenica sp. nov., isolated from roots of wild-growing Alkanna tinctoria.</title>
        <authorList>
            <person name="Rat A."/>
            <person name="Naranjo H.D."/>
            <person name="Lebbe L."/>
            <person name="Cnockaert M."/>
            <person name="Krigas N."/>
            <person name="Grigoriadou K."/>
            <person name="Maloupa E."/>
            <person name="Willems A."/>
        </authorList>
    </citation>
    <scope>NUCLEOTIDE SEQUENCE</scope>
    <source>
        <strain evidence="14">LMG 31228</strain>
    </source>
</reference>
<name>A0A9X9XJZ1_9PROT</name>
<dbReference type="InterPro" id="IPR017926">
    <property type="entry name" value="GATASE"/>
</dbReference>
<feature type="active site" evidence="11">
    <location>
        <position position="182"/>
    </location>
</feature>
<dbReference type="SUPFAM" id="SSF52402">
    <property type="entry name" value="Adenine nucleotide alpha hydrolases-like"/>
    <property type="match status" value="1"/>
</dbReference>
<evidence type="ECO:0000256" key="8">
    <source>
        <dbReference type="ARBA" id="ARBA00022755"/>
    </source>
</evidence>
<sequence length="526" mass="57274">MADPIPDSALRHEHVLILDFGSQVTQLIARRLRESGVYCEVWPYSHAPEERIRAFAPKGIILSGGPASVNEGESPRAPEVVFRLGVPVLGICYGQQTMAAQLGGVVEGSDHREFGRAFVDVTGECAITQGVWAPGAREQVWMSHGDRITALPPGFRSVASSEGAPFSVIADDARRFYGTMFHPEVVHTPHGAALLKNFTHGVCGCAGDWTMGAYRAEAIARIRAQVGKGRVVCGLSGGVDSSVAAVLIHEAIGDQLTCIYVDHGLMRANESTQVVSTFRDRFNIHLVHRDASDLFLGQLSGVTDPEVKRKTIGRLFIEVFEEEQNKLGGADFLAQGTLYPDVIESVSATGGPSVTIKSHHNVGGLPEGMRMRLVEPLRDLFKDEVRELGRELGLPEEIVGRHPFPGPGLAIRIPGEVTREKADLLRKVDTIFLEEIRTAGLYDAIWQAFAVLLPVRTVGVMGDGRTYDQACALRAVTSTDGMTADVYPFDMGFLTRVANRIVNEVRGINRVTYDITSKPPGTIEWE</sequence>
<dbReference type="HAMAP" id="MF_00344">
    <property type="entry name" value="GMP_synthase"/>
    <property type="match status" value="1"/>
</dbReference>
<evidence type="ECO:0000313" key="14">
    <source>
        <dbReference type="EMBL" id="MBR0684027.1"/>
    </source>
</evidence>
<evidence type="ECO:0000256" key="9">
    <source>
        <dbReference type="ARBA" id="ARBA00022840"/>
    </source>
</evidence>
<dbReference type="GO" id="GO:0003921">
    <property type="term" value="F:GMP synthase activity"/>
    <property type="evidence" value="ECO:0007669"/>
    <property type="project" value="InterPro"/>
</dbReference>
<dbReference type="CDD" id="cd01742">
    <property type="entry name" value="GATase1_GMP_Synthase"/>
    <property type="match status" value="1"/>
</dbReference>
<keyword evidence="9 11" id="KW-0067">ATP-binding</keyword>
<evidence type="ECO:0000256" key="2">
    <source>
        <dbReference type="ARBA" id="ARBA00005153"/>
    </source>
</evidence>
<dbReference type="Proteomes" id="UP001138709">
    <property type="component" value="Unassembled WGS sequence"/>
</dbReference>
<dbReference type="Gene3D" id="3.40.50.620">
    <property type="entry name" value="HUPs"/>
    <property type="match status" value="1"/>
</dbReference>
<dbReference type="InterPro" id="IPR029062">
    <property type="entry name" value="Class_I_gatase-like"/>
</dbReference>
<keyword evidence="8 11" id="KW-0658">Purine biosynthesis</keyword>
<evidence type="ECO:0000259" key="13">
    <source>
        <dbReference type="PROSITE" id="PS51553"/>
    </source>
</evidence>
<dbReference type="InterPro" id="IPR001674">
    <property type="entry name" value="GMP_synth_C"/>
</dbReference>
<dbReference type="GO" id="GO:0005524">
    <property type="term" value="F:ATP binding"/>
    <property type="evidence" value="ECO:0007669"/>
    <property type="project" value="UniProtKB-UniRule"/>
</dbReference>
<evidence type="ECO:0000256" key="12">
    <source>
        <dbReference type="PROSITE-ProRule" id="PRU00886"/>
    </source>
</evidence>
<protein>
    <recommendedName>
        <fullName evidence="4 11">GMP synthase [glutamine-hydrolyzing]</fullName>
        <ecNumber evidence="3 11">6.3.5.2</ecNumber>
    </recommendedName>
    <alternativeName>
        <fullName evidence="11">GMP synthetase</fullName>
    </alternativeName>
    <alternativeName>
        <fullName evidence="11">Glutamine amidotransferase</fullName>
    </alternativeName>
</protein>
<dbReference type="FunFam" id="3.40.50.620:FF:000001">
    <property type="entry name" value="GMP synthase [glutamine-hydrolyzing]"/>
    <property type="match status" value="1"/>
</dbReference>
<evidence type="ECO:0000256" key="4">
    <source>
        <dbReference type="ARBA" id="ARBA00021562"/>
    </source>
</evidence>
<dbReference type="InterPro" id="IPR022310">
    <property type="entry name" value="NAD/GMP_synthase"/>
</dbReference>
<keyword evidence="10 11" id="KW-0315">Glutamine amidotransferase</keyword>
<dbReference type="PROSITE" id="PS51553">
    <property type="entry name" value="GMPS_ATP_PPASE"/>
    <property type="match status" value="1"/>
</dbReference>